<proteinExistence type="predicted"/>
<evidence type="ECO:0000313" key="3">
    <source>
        <dbReference type="Proteomes" id="UP000299102"/>
    </source>
</evidence>
<feature type="compositionally biased region" description="Pro residues" evidence="1">
    <location>
        <begin position="49"/>
        <end position="59"/>
    </location>
</feature>
<reference evidence="2 3" key="1">
    <citation type="journal article" date="2019" name="Commun. Biol.">
        <title>The bagworm genome reveals a unique fibroin gene that provides high tensile strength.</title>
        <authorList>
            <person name="Kono N."/>
            <person name="Nakamura H."/>
            <person name="Ohtoshi R."/>
            <person name="Tomita M."/>
            <person name="Numata K."/>
            <person name="Arakawa K."/>
        </authorList>
    </citation>
    <scope>NUCLEOTIDE SEQUENCE [LARGE SCALE GENOMIC DNA]</scope>
</reference>
<sequence length="105" mass="11550">MAESPPRPLADNSGQERKVSNNAAARAARHAALFHVTPAEPRRALASDPPRPARPPPPHRFIALAPRAQLFSSIPSPNRPLFWLRDRLVGVRDCLSFKGPFINTS</sequence>
<evidence type="ECO:0000313" key="2">
    <source>
        <dbReference type="EMBL" id="GBP71004.1"/>
    </source>
</evidence>
<protein>
    <submittedName>
        <fullName evidence="2">Uncharacterized protein</fullName>
    </submittedName>
</protein>
<evidence type="ECO:0000256" key="1">
    <source>
        <dbReference type="SAM" id="MobiDB-lite"/>
    </source>
</evidence>
<gene>
    <name evidence="2" type="ORF">EVAR_57772_1</name>
</gene>
<comment type="caution">
    <text evidence="2">The sequence shown here is derived from an EMBL/GenBank/DDBJ whole genome shotgun (WGS) entry which is preliminary data.</text>
</comment>
<organism evidence="2 3">
    <name type="scientific">Eumeta variegata</name>
    <name type="common">Bagworm moth</name>
    <name type="synonym">Eumeta japonica</name>
    <dbReference type="NCBI Taxonomy" id="151549"/>
    <lineage>
        <taxon>Eukaryota</taxon>
        <taxon>Metazoa</taxon>
        <taxon>Ecdysozoa</taxon>
        <taxon>Arthropoda</taxon>
        <taxon>Hexapoda</taxon>
        <taxon>Insecta</taxon>
        <taxon>Pterygota</taxon>
        <taxon>Neoptera</taxon>
        <taxon>Endopterygota</taxon>
        <taxon>Lepidoptera</taxon>
        <taxon>Glossata</taxon>
        <taxon>Ditrysia</taxon>
        <taxon>Tineoidea</taxon>
        <taxon>Psychidae</taxon>
        <taxon>Oiketicinae</taxon>
        <taxon>Eumeta</taxon>
    </lineage>
</organism>
<name>A0A4C1Y7X0_EUMVA</name>
<keyword evidence="3" id="KW-1185">Reference proteome</keyword>
<accession>A0A4C1Y7X0</accession>
<dbReference type="Proteomes" id="UP000299102">
    <property type="component" value="Unassembled WGS sequence"/>
</dbReference>
<feature type="region of interest" description="Disordered" evidence="1">
    <location>
        <begin position="1"/>
        <end position="59"/>
    </location>
</feature>
<dbReference type="EMBL" id="BGZK01001094">
    <property type="protein sequence ID" value="GBP71004.1"/>
    <property type="molecule type" value="Genomic_DNA"/>
</dbReference>
<dbReference type="AlphaFoldDB" id="A0A4C1Y7X0"/>